<dbReference type="PANTHER" id="PTHR30472:SF1">
    <property type="entry name" value="FE(3+) DICITRATE TRANSPORT SYSTEM PERMEASE PROTEIN FECC-RELATED"/>
    <property type="match status" value="1"/>
</dbReference>
<feature type="transmembrane region" description="Helical" evidence="8">
    <location>
        <begin position="237"/>
        <end position="262"/>
    </location>
</feature>
<gene>
    <name evidence="9" type="ORF">CSC2_49130</name>
</gene>
<comment type="caution">
    <text evidence="9">The sequence shown here is derived from an EMBL/GenBank/DDBJ whole genome shotgun (WGS) entry which is preliminary data.</text>
</comment>
<dbReference type="Proteomes" id="UP000663802">
    <property type="component" value="Unassembled WGS sequence"/>
</dbReference>
<evidence type="ECO:0000256" key="8">
    <source>
        <dbReference type="SAM" id="Phobius"/>
    </source>
</evidence>
<evidence type="ECO:0000256" key="5">
    <source>
        <dbReference type="ARBA" id="ARBA00022692"/>
    </source>
</evidence>
<evidence type="ECO:0000256" key="4">
    <source>
        <dbReference type="ARBA" id="ARBA00022475"/>
    </source>
</evidence>
<feature type="transmembrane region" description="Helical" evidence="8">
    <location>
        <begin position="195"/>
        <end position="216"/>
    </location>
</feature>
<dbReference type="EMBL" id="BMBA01000011">
    <property type="protein sequence ID" value="GFZ34387.1"/>
    <property type="molecule type" value="Genomic_DNA"/>
</dbReference>
<feature type="transmembrane region" description="Helical" evidence="8">
    <location>
        <begin position="313"/>
        <end position="330"/>
    </location>
</feature>
<dbReference type="InterPro" id="IPR037294">
    <property type="entry name" value="ABC_BtuC-like"/>
</dbReference>
<keyword evidence="10" id="KW-1185">Reference proteome</keyword>
<keyword evidence="6 8" id="KW-1133">Transmembrane helix</keyword>
<protein>
    <submittedName>
        <fullName evidence="9">Siderophore ABC transporter permease</fullName>
    </submittedName>
</protein>
<dbReference type="SUPFAM" id="SSF81345">
    <property type="entry name" value="ABC transporter involved in vitamin B12 uptake, BtuC"/>
    <property type="match status" value="1"/>
</dbReference>
<feature type="transmembrane region" description="Helical" evidence="8">
    <location>
        <begin position="12"/>
        <end position="35"/>
    </location>
</feature>
<evidence type="ECO:0000256" key="7">
    <source>
        <dbReference type="ARBA" id="ARBA00023136"/>
    </source>
</evidence>
<organism evidence="9 10">
    <name type="scientific">Clostridium zeae</name>
    <dbReference type="NCBI Taxonomy" id="2759022"/>
    <lineage>
        <taxon>Bacteria</taxon>
        <taxon>Bacillati</taxon>
        <taxon>Bacillota</taxon>
        <taxon>Clostridia</taxon>
        <taxon>Eubacteriales</taxon>
        <taxon>Clostridiaceae</taxon>
        <taxon>Clostridium</taxon>
    </lineage>
</organism>
<keyword evidence="5 8" id="KW-0812">Transmembrane</keyword>
<keyword evidence="7 8" id="KW-0472">Membrane</keyword>
<comment type="similarity">
    <text evidence="2">Belongs to the binding-protein-dependent transport system permease family. FecCD subfamily.</text>
</comment>
<dbReference type="CDD" id="cd06550">
    <property type="entry name" value="TM_ABC_iron-siderophores_like"/>
    <property type="match status" value="1"/>
</dbReference>
<comment type="subcellular location">
    <subcellularLocation>
        <location evidence="1">Cell membrane</location>
        <topology evidence="1">Multi-pass membrane protein</topology>
    </subcellularLocation>
</comment>
<name>A0ABQ1EHT6_9CLOT</name>
<dbReference type="InterPro" id="IPR000522">
    <property type="entry name" value="ABC_transptr_permease_BtuC"/>
</dbReference>
<feature type="transmembrane region" description="Helical" evidence="8">
    <location>
        <begin position="120"/>
        <end position="141"/>
    </location>
</feature>
<proteinExistence type="inferred from homology"/>
<keyword evidence="3" id="KW-0813">Transport</keyword>
<evidence type="ECO:0000313" key="10">
    <source>
        <dbReference type="Proteomes" id="UP000663802"/>
    </source>
</evidence>
<evidence type="ECO:0000256" key="1">
    <source>
        <dbReference type="ARBA" id="ARBA00004651"/>
    </source>
</evidence>
<evidence type="ECO:0000256" key="3">
    <source>
        <dbReference type="ARBA" id="ARBA00022448"/>
    </source>
</evidence>
<evidence type="ECO:0000313" key="9">
    <source>
        <dbReference type="EMBL" id="GFZ34387.1"/>
    </source>
</evidence>
<feature type="transmembrane region" description="Helical" evidence="8">
    <location>
        <begin position="282"/>
        <end position="301"/>
    </location>
</feature>
<sequence length="336" mass="36482">MDNIFTTRRNKILLLIFAFITLLIISYFSIILGFLKTSFSTLIEALTNFNNSQEHIILLTSRIPRTINAILVGSALSVSGLTLQSLTKNPLSSPSVLGVNSGAALFLVLFLTSFPSLSWSMLSIIAFLGALFTCIVVFLMAGGLRGQVIPLDLTLSGSAIGALFFSLTQGILYKHQTALEEVLFWMTGSVEGKSLNFIVTLAPFILILLILILFLGKSFNLFSLGEEMASSLGMNTFGFKILVLFITAILCGLSVTLAGPISFIGLITPHIVKKFIGSDFRWLLPFSALLGSIILVLSDLLSRFIIYPKELPVGAVTALIGGPFFIYLSRKGNHND</sequence>
<feature type="transmembrane region" description="Helical" evidence="8">
    <location>
        <begin position="95"/>
        <end position="114"/>
    </location>
</feature>
<dbReference type="PANTHER" id="PTHR30472">
    <property type="entry name" value="FERRIC ENTEROBACTIN TRANSPORT SYSTEM PERMEASE PROTEIN"/>
    <property type="match status" value="1"/>
</dbReference>
<accession>A0ABQ1EHT6</accession>
<dbReference type="Gene3D" id="1.10.3470.10">
    <property type="entry name" value="ABC transporter involved in vitamin B12 uptake, BtuC"/>
    <property type="match status" value="1"/>
</dbReference>
<dbReference type="Pfam" id="PF01032">
    <property type="entry name" value="FecCD"/>
    <property type="match status" value="1"/>
</dbReference>
<reference evidence="9 10" key="1">
    <citation type="journal article" date="2021" name="Int. J. Syst. Evol. Microbiol.">
        <title>Clostridium zeae sp. nov., isolated from corn silage.</title>
        <authorList>
            <person name="Kobayashi H."/>
            <person name="Tanizawa Y."/>
            <person name="Yagura M."/>
            <person name="Sakamoto M."/>
            <person name="Ohkuma M."/>
            <person name="Tohno M."/>
        </authorList>
    </citation>
    <scope>NUCLEOTIDE SEQUENCE [LARGE SCALE GENOMIC DNA]</scope>
    <source>
        <strain evidence="9 10">CSC2</strain>
    </source>
</reference>
<evidence type="ECO:0000256" key="6">
    <source>
        <dbReference type="ARBA" id="ARBA00022989"/>
    </source>
</evidence>
<dbReference type="RefSeq" id="WP_206872877.1">
    <property type="nucleotide sequence ID" value="NZ_BMBA01000011.1"/>
</dbReference>
<evidence type="ECO:0000256" key="2">
    <source>
        <dbReference type="ARBA" id="ARBA00007935"/>
    </source>
</evidence>
<keyword evidence="4" id="KW-1003">Cell membrane</keyword>
<feature type="transmembrane region" description="Helical" evidence="8">
    <location>
        <begin position="153"/>
        <end position="175"/>
    </location>
</feature>